<organism evidence="1 2">
    <name type="scientific">Aureispira anguillae</name>
    <dbReference type="NCBI Taxonomy" id="2864201"/>
    <lineage>
        <taxon>Bacteria</taxon>
        <taxon>Pseudomonadati</taxon>
        <taxon>Bacteroidota</taxon>
        <taxon>Saprospiria</taxon>
        <taxon>Saprospirales</taxon>
        <taxon>Saprospiraceae</taxon>
        <taxon>Aureispira</taxon>
    </lineage>
</organism>
<accession>A0A915YCT0</accession>
<keyword evidence="2" id="KW-1185">Reference proteome</keyword>
<dbReference type="AlphaFoldDB" id="A0A915YCT0"/>
<dbReference type="KEGG" id="aup:AsAng_0014240"/>
<evidence type="ECO:0000313" key="1">
    <source>
        <dbReference type="EMBL" id="BDS10715.1"/>
    </source>
</evidence>
<dbReference type="Proteomes" id="UP001060919">
    <property type="component" value="Chromosome"/>
</dbReference>
<gene>
    <name evidence="1" type="ORF">AsAng_0014240</name>
</gene>
<proteinExistence type="predicted"/>
<evidence type="ECO:0000313" key="2">
    <source>
        <dbReference type="Proteomes" id="UP001060919"/>
    </source>
</evidence>
<protein>
    <submittedName>
        <fullName evidence="1">Uncharacterized protein</fullName>
    </submittedName>
</protein>
<sequence length="39" mass="4551">MNEWQVVLYPNPTDKELTIESNLLLEEIITIEIYSTIGQ</sequence>
<dbReference type="EMBL" id="AP026867">
    <property type="protein sequence ID" value="BDS10715.1"/>
    <property type="molecule type" value="Genomic_DNA"/>
</dbReference>
<name>A0A915YCT0_9BACT</name>
<reference evidence="1" key="1">
    <citation type="submission" date="2022-09" db="EMBL/GenBank/DDBJ databases">
        <title>Aureispira anguillicida sp. nov., isolated from Leptocephalus of Japanese eel Anguilla japonica.</title>
        <authorList>
            <person name="Yuasa K."/>
            <person name="Mekata T."/>
            <person name="Ikunari K."/>
        </authorList>
    </citation>
    <scope>NUCLEOTIDE SEQUENCE</scope>
    <source>
        <strain evidence="1">EL160426</strain>
    </source>
</reference>